<protein>
    <submittedName>
        <fullName evidence="2">Uncharacterized protein</fullName>
    </submittedName>
</protein>
<keyword evidence="3" id="KW-1185">Reference proteome</keyword>
<accession>A0ABV0R371</accession>
<reference evidence="2 3" key="1">
    <citation type="submission" date="2021-06" db="EMBL/GenBank/DDBJ databases">
        <authorList>
            <person name="Palmer J.M."/>
        </authorList>
    </citation>
    <scope>NUCLEOTIDE SEQUENCE [LARGE SCALE GENOMIC DNA]</scope>
    <source>
        <strain evidence="2 3">XC_2019</strain>
        <tissue evidence="2">Muscle</tissue>
    </source>
</reference>
<feature type="compositionally biased region" description="Basic and acidic residues" evidence="1">
    <location>
        <begin position="12"/>
        <end position="26"/>
    </location>
</feature>
<proteinExistence type="predicted"/>
<comment type="caution">
    <text evidence="2">The sequence shown here is derived from an EMBL/GenBank/DDBJ whole genome shotgun (WGS) entry which is preliminary data.</text>
</comment>
<sequence length="135" mass="15621">MMTYSSSVVTHQKTEVHKKPQVHDQLARGVACEQSQNKRKQQHKDREEEHTGGGLIIDCNTEEEQRYLTLAPITEQKQELYLIYDTCCTNLQDTREEQDWSQRQKSLPSPCLLHMNGHSTHCPSSQRLLHEATCC</sequence>
<evidence type="ECO:0000313" key="2">
    <source>
        <dbReference type="EMBL" id="MEQ2202575.1"/>
    </source>
</evidence>
<dbReference type="EMBL" id="JAHRIN010033792">
    <property type="protein sequence ID" value="MEQ2202575.1"/>
    <property type="molecule type" value="Genomic_DNA"/>
</dbReference>
<evidence type="ECO:0000313" key="3">
    <source>
        <dbReference type="Proteomes" id="UP001434883"/>
    </source>
</evidence>
<feature type="region of interest" description="Disordered" evidence="1">
    <location>
        <begin position="1"/>
        <end position="55"/>
    </location>
</feature>
<evidence type="ECO:0000256" key="1">
    <source>
        <dbReference type="SAM" id="MobiDB-lite"/>
    </source>
</evidence>
<gene>
    <name evidence="2" type="ORF">XENOCAPTIV_007367</name>
</gene>
<name>A0ABV0R371_9TELE</name>
<dbReference type="Proteomes" id="UP001434883">
    <property type="component" value="Unassembled WGS sequence"/>
</dbReference>
<organism evidence="2 3">
    <name type="scientific">Xenoophorus captivus</name>
    <dbReference type="NCBI Taxonomy" id="1517983"/>
    <lineage>
        <taxon>Eukaryota</taxon>
        <taxon>Metazoa</taxon>
        <taxon>Chordata</taxon>
        <taxon>Craniata</taxon>
        <taxon>Vertebrata</taxon>
        <taxon>Euteleostomi</taxon>
        <taxon>Actinopterygii</taxon>
        <taxon>Neopterygii</taxon>
        <taxon>Teleostei</taxon>
        <taxon>Neoteleostei</taxon>
        <taxon>Acanthomorphata</taxon>
        <taxon>Ovalentaria</taxon>
        <taxon>Atherinomorphae</taxon>
        <taxon>Cyprinodontiformes</taxon>
        <taxon>Goodeidae</taxon>
        <taxon>Xenoophorus</taxon>
    </lineage>
</organism>
<feature type="compositionally biased region" description="Polar residues" evidence="1">
    <location>
        <begin position="1"/>
        <end position="11"/>
    </location>
</feature>